<feature type="compositionally biased region" description="Basic and acidic residues" evidence="1">
    <location>
        <begin position="178"/>
        <end position="187"/>
    </location>
</feature>
<dbReference type="EMBL" id="LT671823">
    <property type="protein sequence ID" value="SHO78031.1"/>
    <property type="molecule type" value="Genomic_DNA"/>
</dbReference>
<gene>
    <name evidence="3" type="ORF">MSYG_2373</name>
</gene>
<dbReference type="AlphaFoldDB" id="A0A1M8A6J8"/>
<accession>A0A1M8A6J8</accession>
<proteinExistence type="predicted"/>
<sequence length="436" mass="47808">MAKRVRRQAETCHTKDLYQSPSPGQVVSDSALLLRWNPDCIQSSTFDVYLYLQHQSASLPVHAWLGLPTAAGAKSVPLQAQWWNHTQNIGANLQMVPGGSQPWESPYPLSLSWTLGNAGNGDENIDASVVSSNQDVTRYAAPDNLSPGKVAAAVVLPILALIAVLVGGFMWHRRRQARRDAERRERISSYSQSATSPSTMYTHTGETPAPPLPTWDPTPVSYVDMQPESPKESGLDSISSSVLEPAGTPDPPAVPPTSEKRHRTRYKKGKRSTHSASTHQCPTPWLEDPYLQPEDSLLISRGQTDEQRWAHRSPRTLLDADYDVDTSIRRPAAHAPEADHTTGLGLTAPSGAMIDDAGEERDPYTFEHPVHLRPTSTSALGAHSRDEKIYAYLSKLQDPDNISDNRRGPARPSSAASWLSHGSEGFYDAHAQVEDP</sequence>
<keyword evidence="2" id="KW-0472">Membrane</keyword>
<evidence type="ECO:0000313" key="4">
    <source>
        <dbReference type="Proteomes" id="UP000186303"/>
    </source>
</evidence>
<evidence type="ECO:0000256" key="2">
    <source>
        <dbReference type="SAM" id="Phobius"/>
    </source>
</evidence>
<protein>
    <submittedName>
        <fullName evidence="3">Uncharacterized protein</fullName>
    </submittedName>
</protein>
<reference evidence="4" key="1">
    <citation type="journal article" date="2017" name="Nucleic Acids Res.">
        <title>Proteogenomics produces comprehensive and highly accurate protein-coding gene annotation in a complete genome assembly of Malassezia sympodialis.</title>
        <authorList>
            <person name="Zhu Y."/>
            <person name="Engstroem P.G."/>
            <person name="Tellgren-Roth C."/>
            <person name="Baudo C.D."/>
            <person name="Kennell J.C."/>
            <person name="Sun S."/>
            <person name="Billmyre R.B."/>
            <person name="Schroeder M.S."/>
            <person name="Andersson A."/>
            <person name="Holm T."/>
            <person name="Sigurgeirsson B."/>
            <person name="Wu G."/>
            <person name="Sankaranarayanan S.R."/>
            <person name="Siddharthan R."/>
            <person name="Sanyal K."/>
            <person name="Lundeberg J."/>
            <person name="Nystedt B."/>
            <person name="Boekhout T."/>
            <person name="Dawson T.L. Jr."/>
            <person name="Heitman J."/>
            <person name="Scheynius A."/>
            <person name="Lehtioe J."/>
        </authorList>
    </citation>
    <scope>NUCLEOTIDE SEQUENCE [LARGE SCALE GENOMIC DNA]</scope>
    <source>
        <strain evidence="4">ATCC 42132</strain>
    </source>
</reference>
<evidence type="ECO:0000256" key="1">
    <source>
        <dbReference type="SAM" id="MobiDB-lite"/>
    </source>
</evidence>
<feature type="compositionally biased region" description="Low complexity" evidence="1">
    <location>
        <begin position="188"/>
        <end position="198"/>
    </location>
</feature>
<feature type="region of interest" description="Disordered" evidence="1">
    <location>
        <begin position="396"/>
        <end position="421"/>
    </location>
</feature>
<keyword evidence="2" id="KW-1133">Transmembrane helix</keyword>
<evidence type="ECO:0000313" key="3">
    <source>
        <dbReference type="EMBL" id="SHO78031.1"/>
    </source>
</evidence>
<dbReference type="Proteomes" id="UP000186303">
    <property type="component" value="Chromosome 3"/>
</dbReference>
<organism evidence="3 4">
    <name type="scientific">Malassezia sympodialis (strain ATCC 42132)</name>
    <name type="common">Atopic eczema-associated yeast</name>
    <dbReference type="NCBI Taxonomy" id="1230383"/>
    <lineage>
        <taxon>Eukaryota</taxon>
        <taxon>Fungi</taxon>
        <taxon>Dikarya</taxon>
        <taxon>Basidiomycota</taxon>
        <taxon>Ustilaginomycotina</taxon>
        <taxon>Malasseziomycetes</taxon>
        <taxon>Malasseziales</taxon>
        <taxon>Malasseziaceae</taxon>
        <taxon>Malassezia</taxon>
    </lineage>
</organism>
<keyword evidence="4" id="KW-1185">Reference proteome</keyword>
<dbReference type="VEuPathDB" id="FungiDB:MSYG_2373"/>
<keyword evidence="2" id="KW-0812">Transmembrane</keyword>
<dbReference type="OrthoDB" id="3363836at2759"/>
<feature type="region of interest" description="Disordered" evidence="1">
    <location>
        <begin position="178"/>
        <end position="288"/>
    </location>
</feature>
<feature type="compositionally biased region" description="Basic residues" evidence="1">
    <location>
        <begin position="260"/>
        <end position="273"/>
    </location>
</feature>
<feature type="transmembrane region" description="Helical" evidence="2">
    <location>
        <begin position="150"/>
        <end position="171"/>
    </location>
</feature>
<name>A0A1M8A6J8_MALS4</name>